<dbReference type="STRING" id="869212.Turpa_1462"/>
<name>I4B4A3_TURPD</name>
<dbReference type="SUPFAM" id="SSF55120">
    <property type="entry name" value="Pseudouridine synthase"/>
    <property type="match status" value="1"/>
</dbReference>
<keyword evidence="3" id="KW-0694">RNA-binding</keyword>
<keyword evidence="6" id="KW-1185">Reference proteome</keyword>
<feature type="domain" description="Pseudouridine synthase RsuA/RluA-like" evidence="4">
    <location>
        <begin position="81"/>
        <end position="231"/>
    </location>
</feature>
<dbReference type="PROSITE" id="PS01129">
    <property type="entry name" value="PSI_RLU"/>
    <property type="match status" value="1"/>
</dbReference>
<dbReference type="GO" id="GO:0009982">
    <property type="term" value="F:pseudouridine synthase activity"/>
    <property type="evidence" value="ECO:0007669"/>
    <property type="project" value="InterPro"/>
</dbReference>
<dbReference type="EMBL" id="CP002959">
    <property type="protein sequence ID" value="AFM12110.1"/>
    <property type="molecule type" value="Genomic_DNA"/>
</dbReference>
<dbReference type="InterPro" id="IPR006145">
    <property type="entry name" value="PsdUridine_synth_RsuA/RluA"/>
</dbReference>
<dbReference type="RefSeq" id="WP_014802624.1">
    <property type="nucleotide sequence ID" value="NC_018020.1"/>
</dbReference>
<dbReference type="Proteomes" id="UP000006048">
    <property type="component" value="Chromosome"/>
</dbReference>
<dbReference type="InterPro" id="IPR006224">
    <property type="entry name" value="PsdUridine_synth_RluA-like_CS"/>
</dbReference>
<dbReference type="AlphaFoldDB" id="I4B4A3"/>
<evidence type="ECO:0000313" key="5">
    <source>
        <dbReference type="EMBL" id="AFM12110.1"/>
    </source>
</evidence>
<dbReference type="PANTHER" id="PTHR21600">
    <property type="entry name" value="MITOCHONDRIAL RNA PSEUDOURIDINE SYNTHASE"/>
    <property type="match status" value="1"/>
</dbReference>
<dbReference type="InterPro" id="IPR020103">
    <property type="entry name" value="PsdUridine_synth_cat_dom_sf"/>
</dbReference>
<dbReference type="SUPFAM" id="SSF55174">
    <property type="entry name" value="Alpha-L RNA-binding motif"/>
    <property type="match status" value="1"/>
</dbReference>
<dbReference type="GO" id="GO:0000455">
    <property type="term" value="P:enzyme-directed rRNA pseudouridine synthesis"/>
    <property type="evidence" value="ECO:0007669"/>
    <property type="project" value="TreeGrafter"/>
</dbReference>
<evidence type="ECO:0000259" key="4">
    <source>
        <dbReference type="Pfam" id="PF00849"/>
    </source>
</evidence>
<comment type="similarity">
    <text evidence="1">Belongs to the pseudouridine synthase RluA family.</text>
</comment>
<dbReference type="GO" id="GO:0003723">
    <property type="term" value="F:RNA binding"/>
    <property type="evidence" value="ECO:0007669"/>
    <property type="project" value="UniProtKB-KW"/>
</dbReference>
<dbReference type="InterPro" id="IPR036986">
    <property type="entry name" value="S4_RNA-bd_sf"/>
</dbReference>
<dbReference type="HOGENOM" id="CLU_016902_8_5_12"/>
<evidence type="ECO:0000313" key="6">
    <source>
        <dbReference type="Proteomes" id="UP000006048"/>
    </source>
</evidence>
<dbReference type="Gene3D" id="3.30.2350.10">
    <property type="entry name" value="Pseudouridine synthase"/>
    <property type="match status" value="1"/>
</dbReference>
<protein>
    <submittedName>
        <fullName evidence="5">Pseudouridine synthase, RluA family</fullName>
    </submittedName>
</protein>
<evidence type="ECO:0000256" key="2">
    <source>
        <dbReference type="ARBA" id="ARBA00023235"/>
    </source>
</evidence>
<reference evidence="5 6" key="1">
    <citation type="submission" date="2012-06" db="EMBL/GenBank/DDBJ databases">
        <title>The complete chromosome of genome of Turneriella parva DSM 21527.</title>
        <authorList>
            <consortium name="US DOE Joint Genome Institute (JGI-PGF)"/>
            <person name="Lucas S."/>
            <person name="Han J."/>
            <person name="Lapidus A."/>
            <person name="Bruce D."/>
            <person name="Goodwin L."/>
            <person name="Pitluck S."/>
            <person name="Peters L."/>
            <person name="Kyrpides N."/>
            <person name="Mavromatis K."/>
            <person name="Ivanova N."/>
            <person name="Mikhailova N."/>
            <person name="Chertkov O."/>
            <person name="Detter J.C."/>
            <person name="Tapia R."/>
            <person name="Han C."/>
            <person name="Land M."/>
            <person name="Hauser L."/>
            <person name="Markowitz V."/>
            <person name="Cheng J.-F."/>
            <person name="Hugenholtz P."/>
            <person name="Woyke T."/>
            <person name="Wu D."/>
            <person name="Gronow S."/>
            <person name="Wellnitz S."/>
            <person name="Brambilla E."/>
            <person name="Klenk H.-P."/>
            <person name="Eisen J.A."/>
        </authorList>
    </citation>
    <scope>NUCLEOTIDE SEQUENCE [LARGE SCALE GENOMIC DNA]</scope>
    <source>
        <strain evidence="6">ATCC BAA-1111 / DSM 21527 / NCTC 11395 / H</strain>
    </source>
</reference>
<dbReference type="InterPro" id="IPR050188">
    <property type="entry name" value="RluA_PseudoU_synthase"/>
</dbReference>
<dbReference type="Gene3D" id="3.10.290.10">
    <property type="entry name" value="RNA-binding S4 domain"/>
    <property type="match status" value="1"/>
</dbReference>
<proteinExistence type="inferred from homology"/>
<gene>
    <name evidence="5" type="ordered locus">Turpa_1462</name>
</gene>
<dbReference type="GO" id="GO:0140098">
    <property type="term" value="F:catalytic activity, acting on RNA"/>
    <property type="evidence" value="ECO:0007669"/>
    <property type="project" value="UniProtKB-ARBA"/>
</dbReference>
<dbReference type="CDD" id="cd02869">
    <property type="entry name" value="PseudoU_synth_RluA_like"/>
    <property type="match status" value="1"/>
</dbReference>
<dbReference type="Pfam" id="PF00849">
    <property type="entry name" value="PseudoU_synth_2"/>
    <property type="match status" value="1"/>
</dbReference>
<dbReference type="KEGG" id="tpx:Turpa_1462"/>
<sequence>MQFTVKAAAPLMDFLMQALHGKSRTGVKSLLSKKLVTVDGELITRFDHPLSEGQVVGIGKKPQGKTTALRGLKIIYEDEAVIVIDKEAGLLSVSTDLGKERTAHGLVSAYVKRRNPKTKVLVVHRLDRDTSGIMMFVKDKDLQRHLRQNWQQSIETRSYLVVVEGIVEKDSGTIESFMHGTDSLRSYSSKRQEGGQKAVSRYKVLKRGKDHTLLEVELETGRKNQIRVHMQDIGHPVAGDSKYGAQGDKLGRLGLHAHVLAFTHPVTEKPMSFQSPAPAEFLKLFAP</sequence>
<accession>I4B4A3</accession>
<evidence type="ECO:0000256" key="1">
    <source>
        <dbReference type="ARBA" id="ARBA00010876"/>
    </source>
</evidence>
<dbReference type="PROSITE" id="PS50889">
    <property type="entry name" value="S4"/>
    <property type="match status" value="1"/>
</dbReference>
<dbReference type="PANTHER" id="PTHR21600:SF44">
    <property type="entry name" value="RIBOSOMAL LARGE SUBUNIT PSEUDOURIDINE SYNTHASE D"/>
    <property type="match status" value="1"/>
</dbReference>
<dbReference type="CDD" id="cd00165">
    <property type="entry name" value="S4"/>
    <property type="match status" value="1"/>
</dbReference>
<organism evidence="5 6">
    <name type="scientific">Turneriella parva (strain ATCC BAA-1111 / DSM 21527 / NCTC 11395 / H)</name>
    <name type="common">Leptospira parva</name>
    <dbReference type="NCBI Taxonomy" id="869212"/>
    <lineage>
        <taxon>Bacteria</taxon>
        <taxon>Pseudomonadati</taxon>
        <taxon>Spirochaetota</taxon>
        <taxon>Spirochaetia</taxon>
        <taxon>Leptospirales</taxon>
        <taxon>Leptospiraceae</taxon>
        <taxon>Turneriella</taxon>
    </lineage>
</organism>
<evidence type="ECO:0000256" key="3">
    <source>
        <dbReference type="PROSITE-ProRule" id="PRU00182"/>
    </source>
</evidence>
<dbReference type="OrthoDB" id="305739at2"/>
<keyword evidence="2" id="KW-0413">Isomerase</keyword>
<dbReference type="PATRIC" id="fig|869212.3.peg.1454"/>